<name>A0A3S5B4V6_9PLAT</name>
<dbReference type="Proteomes" id="UP000784294">
    <property type="component" value="Unassembled WGS sequence"/>
</dbReference>
<gene>
    <name evidence="1" type="ORF">PXEA_LOCUS6692</name>
</gene>
<sequence>MAVAFAVAVAADSPIFSPSRNEPALVDWLTEKRTRTTPQLAANAWSCCRTNSPVSFVSLASQTSLPLRIILYPTPLDNLSSSLAPPRLVEPTSIGLQSA</sequence>
<dbReference type="EMBL" id="CAAALY010017187">
    <property type="protein sequence ID" value="VEL13252.1"/>
    <property type="molecule type" value="Genomic_DNA"/>
</dbReference>
<accession>A0A3S5B4V6</accession>
<keyword evidence="2" id="KW-1185">Reference proteome</keyword>
<proteinExistence type="predicted"/>
<protein>
    <submittedName>
        <fullName evidence="1">Uncharacterized protein</fullName>
    </submittedName>
</protein>
<organism evidence="1 2">
    <name type="scientific">Protopolystoma xenopodis</name>
    <dbReference type="NCBI Taxonomy" id="117903"/>
    <lineage>
        <taxon>Eukaryota</taxon>
        <taxon>Metazoa</taxon>
        <taxon>Spiralia</taxon>
        <taxon>Lophotrochozoa</taxon>
        <taxon>Platyhelminthes</taxon>
        <taxon>Monogenea</taxon>
        <taxon>Polyopisthocotylea</taxon>
        <taxon>Polystomatidea</taxon>
        <taxon>Polystomatidae</taxon>
        <taxon>Protopolystoma</taxon>
    </lineage>
</organism>
<evidence type="ECO:0000313" key="1">
    <source>
        <dbReference type="EMBL" id="VEL13252.1"/>
    </source>
</evidence>
<reference evidence="1" key="1">
    <citation type="submission" date="2018-11" db="EMBL/GenBank/DDBJ databases">
        <authorList>
            <consortium name="Pathogen Informatics"/>
        </authorList>
    </citation>
    <scope>NUCLEOTIDE SEQUENCE</scope>
</reference>
<dbReference type="AlphaFoldDB" id="A0A3S5B4V6"/>
<evidence type="ECO:0000313" key="2">
    <source>
        <dbReference type="Proteomes" id="UP000784294"/>
    </source>
</evidence>
<comment type="caution">
    <text evidence="1">The sequence shown here is derived from an EMBL/GenBank/DDBJ whole genome shotgun (WGS) entry which is preliminary data.</text>
</comment>